<dbReference type="AlphaFoldDB" id="A0A437QMM3"/>
<gene>
    <name evidence="2" type="ORF">EOE67_12755</name>
</gene>
<reference evidence="2 3" key="1">
    <citation type="submission" date="2019-01" db="EMBL/GenBank/DDBJ databases">
        <authorList>
            <person name="Chen W.-M."/>
        </authorList>
    </citation>
    <scope>NUCLEOTIDE SEQUENCE [LARGE SCALE GENOMIC DNA]</scope>
    <source>
        <strain evidence="2 3">KYPC3</strain>
    </source>
</reference>
<dbReference type="RefSeq" id="WP_127699465.1">
    <property type="nucleotide sequence ID" value="NZ_SACS01000013.1"/>
</dbReference>
<evidence type="ECO:0000256" key="1">
    <source>
        <dbReference type="SAM" id="Phobius"/>
    </source>
</evidence>
<keyword evidence="1" id="KW-0472">Membrane</keyword>
<keyword evidence="1" id="KW-1133">Transmembrane helix</keyword>
<evidence type="ECO:0000313" key="3">
    <source>
        <dbReference type="Proteomes" id="UP000283077"/>
    </source>
</evidence>
<name>A0A437QMM3_9GAMM</name>
<dbReference type="EMBL" id="SACS01000013">
    <property type="protein sequence ID" value="RVU35690.1"/>
    <property type="molecule type" value="Genomic_DNA"/>
</dbReference>
<sequence>MINWIFAQQLPLSMLLLVLLLGHQKLLQTLGARTLYALWLSVPLWLLSSTLAALLPWRAVQSRC</sequence>
<feature type="transmembrane region" description="Helical" evidence="1">
    <location>
        <begin position="34"/>
        <end position="55"/>
    </location>
</feature>
<organism evidence="2 3">
    <name type="scientific">Rheinheimera riviphila</name>
    <dbReference type="NCBI Taxonomy" id="1834037"/>
    <lineage>
        <taxon>Bacteria</taxon>
        <taxon>Pseudomonadati</taxon>
        <taxon>Pseudomonadota</taxon>
        <taxon>Gammaproteobacteria</taxon>
        <taxon>Chromatiales</taxon>
        <taxon>Chromatiaceae</taxon>
        <taxon>Rheinheimera</taxon>
    </lineage>
</organism>
<accession>A0A437QMM3</accession>
<dbReference type="Proteomes" id="UP000283077">
    <property type="component" value="Unassembled WGS sequence"/>
</dbReference>
<proteinExistence type="predicted"/>
<comment type="caution">
    <text evidence="2">The sequence shown here is derived from an EMBL/GenBank/DDBJ whole genome shotgun (WGS) entry which is preliminary data.</text>
</comment>
<keyword evidence="1" id="KW-0812">Transmembrane</keyword>
<evidence type="ECO:0000313" key="2">
    <source>
        <dbReference type="EMBL" id="RVU35690.1"/>
    </source>
</evidence>
<keyword evidence="3" id="KW-1185">Reference proteome</keyword>
<protein>
    <submittedName>
        <fullName evidence="2">Uncharacterized protein</fullName>
    </submittedName>
</protein>